<organism evidence="1 2">
    <name type="scientific">Scopulibacillus darangshiensis</name>
    <dbReference type="NCBI Taxonomy" id="442528"/>
    <lineage>
        <taxon>Bacteria</taxon>
        <taxon>Bacillati</taxon>
        <taxon>Bacillota</taxon>
        <taxon>Bacilli</taxon>
        <taxon>Bacillales</taxon>
        <taxon>Sporolactobacillaceae</taxon>
        <taxon>Scopulibacillus</taxon>
    </lineage>
</organism>
<dbReference type="EMBL" id="SLXK01000025">
    <property type="protein sequence ID" value="TCP24494.1"/>
    <property type="molecule type" value="Genomic_DNA"/>
</dbReference>
<reference evidence="1 2" key="1">
    <citation type="submission" date="2019-03" db="EMBL/GenBank/DDBJ databases">
        <title>Genomic Encyclopedia of Type Strains, Phase IV (KMG-IV): sequencing the most valuable type-strain genomes for metagenomic binning, comparative biology and taxonomic classification.</title>
        <authorList>
            <person name="Goeker M."/>
        </authorList>
    </citation>
    <scope>NUCLEOTIDE SEQUENCE [LARGE SCALE GENOMIC DNA]</scope>
    <source>
        <strain evidence="1 2">DSM 19377</strain>
    </source>
</reference>
<sequence>MSEWSYYNQVILEHGMNTIGASEDYWDIYKKAAVVCSNTDSFWGVACHPENLFDLNTRRLNHMANLKIYKVGDDEYTEYIAAENELEALRDYNLRMDDVQQPALKADVAPLETELFFEDGTAGYKRMSIKDYFKKYMMNDSHYNGPFLIGWNE</sequence>
<evidence type="ECO:0000313" key="2">
    <source>
        <dbReference type="Proteomes" id="UP000295416"/>
    </source>
</evidence>
<dbReference type="RefSeq" id="WP_132747046.1">
    <property type="nucleotide sequence ID" value="NZ_SLXK01000025.1"/>
</dbReference>
<gene>
    <name evidence="1" type="ORF">EV207_12555</name>
</gene>
<protein>
    <submittedName>
        <fullName evidence="1">Uncharacterized protein</fullName>
    </submittedName>
</protein>
<proteinExistence type="predicted"/>
<accession>A0A4R2NSP5</accession>
<dbReference type="Proteomes" id="UP000295416">
    <property type="component" value="Unassembled WGS sequence"/>
</dbReference>
<keyword evidence="2" id="KW-1185">Reference proteome</keyword>
<name>A0A4R2NSP5_9BACL</name>
<dbReference type="AlphaFoldDB" id="A0A4R2NSP5"/>
<comment type="caution">
    <text evidence="1">The sequence shown here is derived from an EMBL/GenBank/DDBJ whole genome shotgun (WGS) entry which is preliminary data.</text>
</comment>
<evidence type="ECO:0000313" key="1">
    <source>
        <dbReference type="EMBL" id="TCP24494.1"/>
    </source>
</evidence>